<keyword evidence="7" id="KW-1185">Reference proteome</keyword>
<dbReference type="EMBL" id="FR799582">
    <property type="protein sequence ID" value="CBZ28808.1"/>
    <property type="molecule type" value="Genomic_DNA"/>
</dbReference>
<dbReference type="GO" id="GO:0005509">
    <property type="term" value="F:calcium ion binding"/>
    <property type="evidence" value="ECO:0007669"/>
    <property type="project" value="InterPro"/>
</dbReference>
<gene>
    <name evidence="6" type="ORF">LMXM_29_1240</name>
</gene>
<dbReference type="Gene3D" id="1.10.238.10">
    <property type="entry name" value="EF-hand"/>
    <property type="match status" value="1"/>
</dbReference>
<proteinExistence type="predicted"/>
<evidence type="ECO:0000256" key="1">
    <source>
        <dbReference type="ARBA" id="ARBA00022723"/>
    </source>
</evidence>
<feature type="domain" description="EF-hand" evidence="5">
    <location>
        <begin position="442"/>
        <end position="477"/>
    </location>
</feature>
<protein>
    <submittedName>
        <fullName evidence="6">Calcium-binding protein</fullName>
    </submittedName>
</protein>
<dbReference type="PANTHER" id="PTHR34524:SF16">
    <property type="entry name" value="PROTEIN, PUTATIVE-RELATED"/>
    <property type="match status" value="1"/>
</dbReference>
<dbReference type="VEuPathDB" id="TriTrypDB:LmxM.29.1240"/>
<evidence type="ECO:0000256" key="4">
    <source>
        <dbReference type="SAM" id="MobiDB-lite"/>
    </source>
</evidence>
<dbReference type="RefSeq" id="XP_003877275.1">
    <property type="nucleotide sequence ID" value="XM_003877226.1"/>
</dbReference>
<dbReference type="PhylomeDB" id="E9B0Q3"/>
<dbReference type="PANTHER" id="PTHR34524">
    <property type="entry name" value="CALCYPHOSIN"/>
    <property type="match status" value="1"/>
</dbReference>
<dbReference type="AlphaFoldDB" id="E9B0Q3"/>
<dbReference type="InterPro" id="IPR002048">
    <property type="entry name" value="EF_hand_dom"/>
</dbReference>
<organism evidence="6 7">
    <name type="scientific">Leishmania mexicana (strain MHOM/GT/2001/U1103)</name>
    <dbReference type="NCBI Taxonomy" id="929439"/>
    <lineage>
        <taxon>Eukaryota</taxon>
        <taxon>Discoba</taxon>
        <taxon>Euglenozoa</taxon>
        <taxon>Kinetoplastea</taxon>
        <taxon>Metakinetoplastina</taxon>
        <taxon>Trypanosomatida</taxon>
        <taxon>Trypanosomatidae</taxon>
        <taxon>Leishmaniinae</taxon>
        <taxon>Leishmania</taxon>
    </lineage>
</organism>
<dbReference type="KEGG" id="lmi:LMXM_29_1240"/>
<reference evidence="6 7" key="1">
    <citation type="journal article" date="2011" name="Genome Res.">
        <title>Chromosome and gene copy number variation allow major structural change between species and strains of Leishmania.</title>
        <authorList>
            <person name="Rogers M.B."/>
            <person name="Hilley J.D."/>
            <person name="Dickens N.J."/>
            <person name="Wilkes J."/>
            <person name="Bates P.A."/>
            <person name="Depledge D.P."/>
            <person name="Harris D."/>
            <person name="Her Y."/>
            <person name="Herzyk P."/>
            <person name="Imamura H."/>
            <person name="Otto T.D."/>
            <person name="Sanders M."/>
            <person name="Seeger K."/>
            <person name="Dujardin J.C."/>
            <person name="Berriman M."/>
            <person name="Smith D.F."/>
            <person name="Hertz-Fowler C."/>
            <person name="Mottram J.C."/>
        </authorList>
    </citation>
    <scope>NUCLEOTIDE SEQUENCE [LARGE SCALE GENOMIC DNA]</scope>
    <source>
        <strain evidence="6 7">MHOM/GT/2001/U1103</strain>
    </source>
</reference>
<dbReference type="InterPro" id="IPR011992">
    <property type="entry name" value="EF-hand-dom_pair"/>
</dbReference>
<evidence type="ECO:0000256" key="3">
    <source>
        <dbReference type="ARBA" id="ARBA00022837"/>
    </source>
</evidence>
<dbReference type="OMA" id="FLAIWDE"/>
<evidence type="ECO:0000256" key="2">
    <source>
        <dbReference type="ARBA" id="ARBA00022737"/>
    </source>
</evidence>
<keyword evidence="3" id="KW-0106">Calcium</keyword>
<keyword evidence="1" id="KW-0479">Metal-binding</keyword>
<name>E9B0Q3_LEIMU</name>
<keyword evidence="2" id="KW-0677">Repeat</keyword>
<evidence type="ECO:0000259" key="5">
    <source>
        <dbReference type="PROSITE" id="PS50222"/>
    </source>
</evidence>
<dbReference type="InterPro" id="IPR051581">
    <property type="entry name" value="Ca-bind"/>
</dbReference>
<feature type="region of interest" description="Disordered" evidence="4">
    <location>
        <begin position="1"/>
        <end position="58"/>
    </location>
</feature>
<dbReference type="GeneID" id="13451569"/>
<accession>E9B0Q3</accession>
<dbReference type="PROSITE" id="PS50222">
    <property type="entry name" value="EF_HAND_2"/>
    <property type="match status" value="1"/>
</dbReference>
<feature type="compositionally biased region" description="Basic residues" evidence="4">
    <location>
        <begin position="1"/>
        <end position="15"/>
    </location>
</feature>
<dbReference type="PROSITE" id="PS00018">
    <property type="entry name" value="EF_HAND_1"/>
    <property type="match status" value="1"/>
</dbReference>
<sequence length="548" mass="61842">MEVQPHRGKRKRNKTHASVPRRSGRPCSSIAHVTREEGNSASDDEEEKETRAAAAPKRTCNPAHSLVYSGCSLFLLCGEHCPRVFCLLSVSSLSRRRGCLSRHTRTHTHTHTHTDADIDTSVHQRRRLATADTKKMSVRMDASLYSDVVRIERGDYLRFHCEQLSADGRDTQRYFFGCYYPRWHGFYLEEVRSIIGNMGYCELKHFPAYPFDVYLKPADVTAAADSALSYDADSANATTYITDDFHVNNILVLGPPQNQRDDAVKRFKIVSVDASHLKTKTFSLAPVANLNSSSIQNPDTMLSTLRAPGGERVPVQLESPVLDILRQLRDAYIDHAGGGIPEIGIKAMGRPFRKVSDDGRRWMTRNGVRQLVRGSRAFGAHAGRLSDTRHALQTIEAVADTIFSAFPHEEATYPDAPGEEAYEERIDYDVFMDYVRGHMNSARKKAVLEVFQRLDYDSDGNITIKDIQATFNAQEHPVVVSDAIFTAEKLLKGFLAIWDENQRHFGLVPYTEFMDYYNGLSAIIEDDAVFLGILKTTWKVPNWTIKFV</sequence>
<evidence type="ECO:0000313" key="7">
    <source>
        <dbReference type="Proteomes" id="UP000007259"/>
    </source>
</evidence>
<dbReference type="OrthoDB" id="444540at2759"/>
<dbReference type="Proteomes" id="UP000007259">
    <property type="component" value="Chromosome 29"/>
</dbReference>
<evidence type="ECO:0000313" key="6">
    <source>
        <dbReference type="EMBL" id="CBZ28808.1"/>
    </source>
</evidence>
<dbReference type="SUPFAM" id="SSF47473">
    <property type="entry name" value="EF-hand"/>
    <property type="match status" value="1"/>
</dbReference>
<dbReference type="InterPro" id="IPR018247">
    <property type="entry name" value="EF_Hand_1_Ca_BS"/>
</dbReference>